<dbReference type="PANTHER" id="PTHR34797:SF1">
    <property type="entry name" value="ATG8-INTERACTING PROTEIN 2"/>
    <property type="match status" value="1"/>
</dbReference>
<sequence length="392" mass="42637">MTDASSDSDESAGRAQEWEVVSMSTLSMSGSASNCACESCTSAMPDGGSGSTVVNGPNATTLLSNHFGSARSIPMLDEFLGSELESRTGVEEDRNDVHAELEGDSGKRPVGLETEIQMGIETEEEPQKDVEEKQDEVPGSENFNLPEMDWIEPLPPKNHNLLRDEGDATSSTYNDMYDIACEKKSELGCREAAGPLFGSCMSAPSAAAIVSSVAAFRAGLGEDLMQSPIEGDESVMSANCVVEEELAGLEREVLGSDSGFSSFHESPVVAKKLELDDRQGSQERLLGEGAEDHACEAWWKRSAALWCVQTRQANTLWSLALAAAVMGLVILGQRWQHERCENNHLRLQLCSKDEKISQLIFQVARLKDALSGRRRVPVLRTSSSYSGFRERF</sequence>
<evidence type="ECO:0000313" key="4">
    <source>
        <dbReference type="EMBL" id="OAE33975.1"/>
    </source>
</evidence>
<dbReference type="Proteomes" id="UP001162541">
    <property type="component" value="Chromosome 3"/>
</dbReference>
<feature type="domain" description="DUF6821" evidence="2">
    <location>
        <begin position="304"/>
        <end position="390"/>
    </location>
</feature>
<dbReference type="Proteomes" id="UP000077202">
    <property type="component" value="Unassembled WGS sequence"/>
</dbReference>
<reference evidence="4 5" key="1">
    <citation type="submission" date="2016-03" db="EMBL/GenBank/DDBJ databases">
        <title>Mechanisms controlling the formation of the plant cell surface in tip-growing cells are functionally conserved among land plants.</title>
        <authorList>
            <person name="Honkanen S."/>
            <person name="Jones V.A."/>
            <person name="Morieri G."/>
            <person name="Champion C."/>
            <person name="Hetherington A.J."/>
            <person name="Kelly S."/>
            <person name="Saint-Marcoux D."/>
            <person name="Proust H."/>
            <person name="Prescott H."/>
            <person name="Dolan L."/>
        </authorList>
    </citation>
    <scope>NUCLEOTIDE SEQUENCE [LARGE SCALE GENOMIC DNA]</scope>
    <source>
        <strain evidence="5">cv. Tak-1 and cv. Tak-2</strain>
        <tissue evidence="4">Whole gametophyte</tissue>
    </source>
</reference>
<evidence type="ECO:0000256" key="1">
    <source>
        <dbReference type="SAM" id="MobiDB-lite"/>
    </source>
</evidence>
<dbReference type="InterPro" id="IPR049224">
    <property type="entry name" value="DUF6821"/>
</dbReference>
<protein>
    <recommendedName>
        <fullName evidence="2">DUF6821 domain-containing protein</fullName>
    </recommendedName>
</protein>
<name>A0A176WNF2_MARPO</name>
<keyword evidence="5" id="KW-1185">Reference proteome</keyword>
<dbReference type="PANTHER" id="PTHR34797">
    <property type="entry name" value="ATG8-INTERACTING PROTEIN 2"/>
    <property type="match status" value="1"/>
</dbReference>
<dbReference type="EMBL" id="AP019868">
    <property type="protein sequence ID" value="BBN04413.1"/>
    <property type="molecule type" value="Genomic_DNA"/>
</dbReference>
<feature type="region of interest" description="Disordered" evidence="1">
    <location>
        <begin position="121"/>
        <end position="152"/>
    </location>
</feature>
<organism evidence="4 5">
    <name type="scientific">Marchantia polymorpha subsp. ruderalis</name>
    <dbReference type="NCBI Taxonomy" id="1480154"/>
    <lineage>
        <taxon>Eukaryota</taxon>
        <taxon>Viridiplantae</taxon>
        <taxon>Streptophyta</taxon>
        <taxon>Embryophyta</taxon>
        <taxon>Marchantiophyta</taxon>
        <taxon>Marchantiopsida</taxon>
        <taxon>Marchantiidae</taxon>
        <taxon>Marchantiales</taxon>
        <taxon>Marchantiaceae</taxon>
        <taxon>Marchantia</taxon>
    </lineage>
</organism>
<reference evidence="3" key="2">
    <citation type="journal article" date="2019" name="Curr. Biol.">
        <title>Chromatin organization in early land plants reveals an ancestral association between H3K27me3, transposons, and constitutive heterochromatin.</title>
        <authorList>
            <person name="Montgomery S.A."/>
            <person name="Tanizawa Y."/>
            <person name="Galik B."/>
            <person name="Wang N."/>
            <person name="Ito T."/>
            <person name="Mochizuki T."/>
            <person name="Akimcheva S."/>
            <person name="Bowman J."/>
            <person name="Cognat V."/>
            <person name="Drouard L."/>
            <person name="Ekker H."/>
            <person name="Houng S."/>
            <person name="Kohchi T."/>
            <person name="Lin S."/>
            <person name="Liu L.D."/>
            <person name="Nakamura Y."/>
            <person name="Valeeva L.R."/>
            <person name="Shakirov E.V."/>
            <person name="Shippen D.E."/>
            <person name="Wei W."/>
            <person name="Yagura M."/>
            <person name="Yamaoka S."/>
            <person name="Yamato K.T."/>
            <person name="Liu C."/>
            <person name="Berger F."/>
        </authorList>
    </citation>
    <scope>NUCLEOTIDE SEQUENCE [LARGE SCALE GENOMIC DNA]</scope>
    <source>
        <strain evidence="3">Tak-1</strain>
    </source>
</reference>
<gene>
    <name evidence="4" type="ORF">AXG93_3005s1210</name>
    <name evidence="3" type="ORF">Mp_3g04370</name>
</gene>
<dbReference type="AlphaFoldDB" id="A0A176WNF2"/>
<evidence type="ECO:0000313" key="5">
    <source>
        <dbReference type="Proteomes" id="UP000077202"/>
    </source>
</evidence>
<proteinExistence type="predicted"/>
<dbReference type="Pfam" id="PF20705">
    <property type="entry name" value="DUF6821"/>
    <property type="match status" value="1"/>
</dbReference>
<reference evidence="6" key="3">
    <citation type="journal article" date="2020" name="Curr. Biol.">
        <title>Chromatin organization in early land plants reveals an ancestral association between H3K27me3, transposons, and constitutive heterochromatin.</title>
        <authorList>
            <person name="Montgomery S.A."/>
            <person name="Tanizawa Y."/>
            <person name="Galik B."/>
            <person name="Wang N."/>
            <person name="Ito T."/>
            <person name="Mochizuki T."/>
            <person name="Akimcheva S."/>
            <person name="Bowman J.L."/>
            <person name="Cognat V."/>
            <person name="Marechal-Drouard L."/>
            <person name="Ekker H."/>
            <person name="Hong S.F."/>
            <person name="Kohchi T."/>
            <person name="Lin S.S."/>
            <person name="Liu L.D."/>
            <person name="Nakamura Y."/>
            <person name="Valeeva L.R."/>
            <person name="Shakirov E.V."/>
            <person name="Shippen D.E."/>
            <person name="Wei W.L."/>
            <person name="Yagura M."/>
            <person name="Yamaoka S."/>
            <person name="Yamato K.T."/>
            <person name="Liu C."/>
            <person name="Berger F."/>
        </authorList>
    </citation>
    <scope>NUCLEOTIDE SEQUENCE [LARGE SCALE GENOMIC DNA]</scope>
    <source>
        <strain evidence="6">Tak-1</strain>
    </source>
</reference>
<evidence type="ECO:0000313" key="6">
    <source>
        <dbReference type="Proteomes" id="UP001162541"/>
    </source>
</evidence>
<dbReference type="InterPro" id="IPR040304">
    <property type="entry name" value="ATG8-IP-1/2"/>
</dbReference>
<accession>A0A176WNF2</accession>
<evidence type="ECO:0000313" key="3">
    <source>
        <dbReference type="EMBL" id="BBN04413.1"/>
    </source>
</evidence>
<evidence type="ECO:0000259" key="2">
    <source>
        <dbReference type="Pfam" id="PF20705"/>
    </source>
</evidence>
<dbReference type="EMBL" id="LVLJ01000465">
    <property type="protein sequence ID" value="OAE33975.1"/>
    <property type="molecule type" value="Genomic_DNA"/>
</dbReference>